<name>A0A6J4P2G5_9ACTN</name>
<evidence type="ECO:0000256" key="1">
    <source>
        <dbReference type="SAM" id="MobiDB-lite"/>
    </source>
</evidence>
<accession>A0A6J4P2G5</accession>
<sequence length="99" mass="11033">MLGAGGRVWPQILSDTVVNLLGSQRSSYRHSGKRLSDGGKREEEGRVGTLERTYGRPDHLAINVRSEDGSAGLYWFYEPQRWRDDPPTDTGGLVPAYRG</sequence>
<dbReference type="AlphaFoldDB" id="A0A6J4P2G5"/>
<feature type="compositionally biased region" description="Basic and acidic residues" evidence="1">
    <location>
        <begin position="34"/>
        <end position="46"/>
    </location>
</feature>
<organism evidence="2">
    <name type="scientific">uncultured Rubrobacteraceae bacterium</name>
    <dbReference type="NCBI Taxonomy" id="349277"/>
    <lineage>
        <taxon>Bacteria</taxon>
        <taxon>Bacillati</taxon>
        <taxon>Actinomycetota</taxon>
        <taxon>Rubrobacteria</taxon>
        <taxon>Rubrobacterales</taxon>
        <taxon>Rubrobacteraceae</taxon>
        <taxon>environmental samples</taxon>
    </lineage>
</organism>
<dbReference type="EMBL" id="CADCUZ010000022">
    <property type="protein sequence ID" value="CAA9398409.1"/>
    <property type="molecule type" value="Genomic_DNA"/>
</dbReference>
<gene>
    <name evidence="2" type="ORF">AVDCRST_MAG55-509</name>
</gene>
<evidence type="ECO:0000313" key="2">
    <source>
        <dbReference type="EMBL" id="CAA9398409.1"/>
    </source>
</evidence>
<feature type="region of interest" description="Disordered" evidence="1">
    <location>
        <begin position="26"/>
        <end position="48"/>
    </location>
</feature>
<proteinExistence type="predicted"/>
<protein>
    <submittedName>
        <fullName evidence="2">Uncharacterized protein</fullName>
    </submittedName>
</protein>
<reference evidence="2" key="1">
    <citation type="submission" date="2020-02" db="EMBL/GenBank/DDBJ databases">
        <authorList>
            <person name="Meier V. D."/>
        </authorList>
    </citation>
    <scope>NUCLEOTIDE SEQUENCE</scope>
    <source>
        <strain evidence="2">AVDCRST_MAG55</strain>
    </source>
</reference>